<proteinExistence type="predicted"/>
<comment type="caution">
    <text evidence="2">The sequence shown here is derived from an EMBL/GenBank/DDBJ whole genome shotgun (WGS) entry which is preliminary data.</text>
</comment>
<feature type="region of interest" description="Disordered" evidence="1">
    <location>
        <begin position="82"/>
        <end position="113"/>
    </location>
</feature>
<sequence length="129" mass="13599">MPPPPSSARVPPSSLLPRALPSYACVFSGAHQSPACAGEVKPPLSPKFPGNTPLSGSVPSNPPVNLPQSAVHLPSRFIFRLNGRRGKSTPRTRPPSVHAAGTCGPVTRPADPRSSWRHRCSSSCWCSSN</sequence>
<evidence type="ECO:0000313" key="3">
    <source>
        <dbReference type="Proteomes" id="UP000807115"/>
    </source>
</evidence>
<dbReference type="Proteomes" id="UP000807115">
    <property type="component" value="Chromosome 10"/>
</dbReference>
<reference evidence="2" key="1">
    <citation type="journal article" date="2019" name="BMC Genomics">
        <title>A new reference genome for Sorghum bicolor reveals high levels of sequence similarity between sweet and grain genotypes: implications for the genetics of sugar metabolism.</title>
        <authorList>
            <person name="Cooper E.A."/>
            <person name="Brenton Z.W."/>
            <person name="Flinn B.S."/>
            <person name="Jenkins J."/>
            <person name="Shu S."/>
            <person name="Flowers D."/>
            <person name="Luo F."/>
            <person name="Wang Y."/>
            <person name="Xia P."/>
            <person name="Barry K."/>
            <person name="Daum C."/>
            <person name="Lipzen A."/>
            <person name="Yoshinaga Y."/>
            <person name="Schmutz J."/>
            <person name="Saski C."/>
            <person name="Vermerris W."/>
            <person name="Kresovich S."/>
        </authorList>
    </citation>
    <scope>NUCLEOTIDE SEQUENCE</scope>
</reference>
<name>A0A921Q494_SORBI</name>
<accession>A0A921Q494</accession>
<feature type="region of interest" description="Disordered" evidence="1">
    <location>
        <begin position="33"/>
        <end position="69"/>
    </location>
</feature>
<evidence type="ECO:0000313" key="2">
    <source>
        <dbReference type="EMBL" id="KAG0513952.1"/>
    </source>
</evidence>
<protein>
    <submittedName>
        <fullName evidence="2">Uncharacterized protein</fullName>
    </submittedName>
</protein>
<gene>
    <name evidence="2" type="ORF">BDA96_10G147300</name>
</gene>
<dbReference type="EMBL" id="CM027689">
    <property type="protein sequence ID" value="KAG0513952.1"/>
    <property type="molecule type" value="Genomic_DNA"/>
</dbReference>
<reference evidence="2" key="2">
    <citation type="submission" date="2020-10" db="EMBL/GenBank/DDBJ databases">
        <authorList>
            <person name="Cooper E.A."/>
            <person name="Brenton Z.W."/>
            <person name="Flinn B.S."/>
            <person name="Jenkins J."/>
            <person name="Shu S."/>
            <person name="Flowers D."/>
            <person name="Luo F."/>
            <person name="Wang Y."/>
            <person name="Xia P."/>
            <person name="Barry K."/>
            <person name="Daum C."/>
            <person name="Lipzen A."/>
            <person name="Yoshinaga Y."/>
            <person name="Schmutz J."/>
            <person name="Saski C."/>
            <person name="Vermerris W."/>
            <person name="Kresovich S."/>
        </authorList>
    </citation>
    <scope>NUCLEOTIDE SEQUENCE</scope>
</reference>
<dbReference type="AlphaFoldDB" id="A0A921Q494"/>
<evidence type="ECO:0000256" key="1">
    <source>
        <dbReference type="SAM" id="MobiDB-lite"/>
    </source>
</evidence>
<organism evidence="2 3">
    <name type="scientific">Sorghum bicolor</name>
    <name type="common">Sorghum</name>
    <name type="synonym">Sorghum vulgare</name>
    <dbReference type="NCBI Taxonomy" id="4558"/>
    <lineage>
        <taxon>Eukaryota</taxon>
        <taxon>Viridiplantae</taxon>
        <taxon>Streptophyta</taxon>
        <taxon>Embryophyta</taxon>
        <taxon>Tracheophyta</taxon>
        <taxon>Spermatophyta</taxon>
        <taxon>Magnoliopsida</taxon>
        <taxon>Liliopsida</taxon>
        <taxon>Poales</taxon>
        <taxon>Poaceae</taxon>
        <taxon>PACMAD clade</taxon>
        <taxon>Panicoideae</taxon>
        <taxon>Andropogonodae</taxon>
        <taxon>Andropogoneae</taxon>
        <taxon>Sorghinae</taxon>
        <taxon>Sorghum</taxon>
    </lineage>
</organism>